<dbReference type="EMBL" id="JAAEAA010000003">
    <property type="protein sequence ID" value="NDK54788.1"/>
    <property type="molecule type" value="Genomic_DNA"/>
</dbReference>
<evidence type="ECO:0000256" key="1">
    <source>
        <dbReference type="SAM" id="Phobius"/>
    </source>
</evidence>
<dbReference type="RefSeq" id="WP_162344850.1">
    <property type="nucleotide sequence ID" value="NZ_JAAEAA010000003.1"/>
</dbReference>
<dbReference type="Proteomes" id="UP000478546">
    <property type="component" value="Unassembled WGS sequence"/>
</dbReference>
<feature type="transmembrane region" description="Helical" evidence="1">
    <location>
        <begin position="25"/>
        <end position="44"/>
    </location>
</feature>
<keyword evidence="1" id="KW-0472">Membrane</keyword>
<accession>A0A6B2GY48</accession>
<name>A0A6B2GY48_9BACT</name>
<keyword evidence="1" id="KW-1133">Transmembrane helix</keyword>
<reference evidence="2 3" key="1">
    <citation type="submission" date="2020-01" db="EMBL/GenBank/DDBJ databases">
        <authorList>
            <person name="Kim M.K."/>
        </authorList>
    </citation>
    <scope>NUCLEOTIDE SEQUENCE [LARGE SCALE GENOMIC DNA]</scope>
    <source>
        <strain evidence="2 3">BT213</strain>
    </source>
</reference>
<proteinExistence type="predicted"/>
<dbReference type="AlphaFoldDB" id="A0A6B2GY48"/>
<keyword evidence="3" id="KW-1185">Reference proteome</keyword>
<sequence length="68" mass="8125">MDTIFWICVQLMVMGAKLLGISYQQLNVILFVILHPALTIVFWYQYRRYKRKYKLAITNSDQIIVNNN</sequence>
<evidence type="ECO:0000313" key="2">
    <source>
        <dbReference type="EMBL" id="NDK54788.1"/>
    </source>
</evidence>
<gene>
    <name evidence="2" type="ORF">GWO68_02560</name>
</gene>
<protein>
    <submittedName>
        <fullName evidence="2">Uncharacterized protein</fullName>
    </submittedName>
</protein>
<comment type="caution">
    <text evidence="2">The sequence shown here is derived from an EMBL/GenBank/DDBJ whole genome shotgun (WGS) entry which is preliminary data.</text>
</comment>
<evidence type="ECO:0000313" key="3">
    <source>
        <dbReference type="Proteomes" id="UP000478546"/>
    </source>
</evidence>
<organism evidence="2 3">
    <name type="scientific">Pontibacter fetidus</name>
    <dbReference type="NCBI Taxonomy" id="2700082"/>
    <lineage>
        <taxon>Bacteria</taxon>
        <taxon>Pseudomonadati</taxon>
        <taxon>Bacteroidota</taxon>
        <taxon>Cytophagia</taxon>
        <taxon>Cytophagales</taxon>
        <taxon>Hymenobacteraceae</taxon>
        <taxon>Pontibacter</taxon>
    </lineage>
</organism>
<keyword evidence="1" id="KW-0812">Transmembrane</keyword>